<dbReference type="GO" id="GO:0003824">
    <property type="term" value="F:catalytic activity"/>
    <property type="evidence" value="ECO:0007669"/>
    <property type="project" value="UniProtKB-ARBA"/>
</dbReference>
<reference evidence="1 2" key="1">
    <citation type="submission" date="2015-07" db="EMBL/GenBank/DDBJ databases">
        <title>Complete genome sequence of Mycobacterium goodii X7B, a facultative thermophilic biodesulfurizing bacterium.</title>
        <authorList>
            <person name="Yu B."/>
            <person name="Li F."/>
            <person name="Xu P."/>
        </authorList>
    </citation>
    <scope>NUCLEOTIDE SEQUENCE [LARGE SCALE GENOMIC DNA]</scope>
    <source>
        <strain evidence="1 2">X7B</strain>
    </source>
</reference>
<evidence type="ECO:0000313" key="1">
    <source>
        <dbReference type="EMBL" id="AKS34235.1"/>
    </source>
</evidence>
<dbReference type="STRING" id="134601.AFA91_22690"/>
<dbReference type="OrthoDB" id="9775794at2"/>
<dbReference type="KEGG" id="mgo:AFA91_22690"/>
<evidence type="ECO:0000313" key="2">
    <source>
        <dbReference type="Proteomes" id="UP000062255"/>
    </source>
</evidence>
<dbReference type="Pfam" id="PF00378">
    <property type="entry name" value="ECH_1"/>
    <property type="match status" value="1"/>
</dbReference>
<dbReference type="Gene3D" id="3.90.226.10">
    <property type="entry name" value="2-enoyl-CoA Hydratase, Chain A, domain 1"/>
    <property type="match status" value="1"/>
</dbReference>
<dbReference type="Proteomes" id="UP000062255">
    <property type="component" value="Chromosome"/>
</dbReference>
<dbReference type="PANTHER" id="PTHR43459:SF1">
    <property type="entry name" value="EG:BACN32G11.4 PROTEIN"/>
    <property type="match status" value="1"/>
</dbReference>
<sequence>MKTQRWQHFSAIAESDHLWRVVFDNPPINLVTPEMLVELPELVDRIEAAAELRVVVFESANADYFLNHYDTSRVADTPKNVGVTGYPLTIDTSTRLARLPVATIAKIRGRVRGIGSELTLAMDMRFAGEHALFGQPETASGNLPGGGGLEYLPLLMGRARALEVALSSDDYPADLAERYGWVNRAVADKDLDIIVDTSARRIASYDKESIAAVKRQIDRHTLPTAQDMMSSLEAYLTSFQWPGSKRRLAAAMAAGRNQAGDYEMRLGYHLGRPLPPEDPPRVT</sequence>
<gene>
    <name evidence="1" type="ORF">AFA91_22690</name>
</gene>
<proteinExistence type="predicted"/>
<name>A0A0K0XA10_MYCGD</name>
<dbReference type="AlphaFoldDB" id="A0A0K0XA10"/>
<protein>
    <submittedName>
        <fullName evidence="1">Enoyl-CoA hydratase</fullName>
    </submittedName>
</protein>
<organism evidence="1 2">
    <name type="scientific">Mycolicibacterium goodii</name>
    <name type="common">Mycobacterium goodii</name>
    <dbReference type="NCBI Taxonomy" id="134601"/>
    <lineage>
        <taxon>Bacteria</taxon>
        <taxon>Bacillati</taxon>
        <taxon>Actinomycetota</taxon>
        <taxon>Actinomycetes</taxon>
        <taxon>Mycobacteriales</taxon>
        <taxon>Mycobacteriaceae</taxon>
        <taxon>Mycolicibacterium</taxon>
    </lineage>
</organism>
<dbReference type="PATRIC" id="fig|134601.6.peg.4686"/>
<dbReference type="PANTHER" id="PTHR43459">
    <property type="entry name" value="ENOYL-COA HYDRATASE"/>
    <property type="match status" value="1"/>
</dbReference>
<dbReference type="CDD" id="cd06558">
    <property type="entry name" value="crotonase-like"/>
    <property type="match status" value="1"/>
</dbReference>
<dbReference type="InterPro" id="IPR029045">
    <property type="entry name" value="ClpP/crotonase-like_dom_sf"/>
</dbReference>
<dbReference type="RefSeq" id="WP_049746685.1">
    <property type="nucleotide sequence ID" value="NZ_CP012150.1"/>
</dbReference>
<dbReference type="SUPFAM" id="SSF52096">
    <property type="entry name" value="ClpP/crotonase"/>
    <property type="match status" value="1"/>
</dbReference>
<accession>A0A0K0XA10</accession>
<dbReference type="EMBL" id="CP012150">
    <property type="protein sequence ID" value="AKS34235.1"/>
    <property type="molecule type" value="Genomic_DNA"/>
</dbReference>
<dbReference type="InterPro" id="IPR001753">
    <property type="entry name" value="Enoyl-CoA_hydra/iso"/>
</dbReference>